<organism evidence="7 8">
    <name type="scientific">Cymbomonas tetramitiformis</name>
    <dbReference type="NCBI Taxonomy" id="36881"/>
    <lineage>
        <taxon>Eukaryota</taxon>
        <taxon>Viridiplantae</taxon>
        <taxon>Chlorophyta</taxon>
        <taxon>Pyramimonadophyceae</taxon>
        <taxon>Pyramimonadales</taxon>
        <taxon>Pyramimonadaceae</taxon>
        <taxon>Cymbomonas</taxon>
    </lineage>
</organism>
<keyword evidence="5" id="KW-0472">Membrane</keyword>
<reference evidence="7 8" key="1">
    <citation type="journal article" date="2015" name="Genome Biol. Evol.">
        <title>Comparative Genomics of a Bacterivorous Green Alga Reveals Evolutionary Causalities and Consequences of Phago-Mixotrophic Mode of Nutrition.</title>
        <authorList>
            <person name="Burns J.A."/>
            <person name="Paasch A."/>
            <person name="Narechania A."/>
            <person name="Kim E."/>
        </authorList>
    </citation>
    <scope>NUCLEOTIDE SEQUENCE [LARGE SCALE GENOMIC DNA]</scope>
    <source>
        <strain evidence="7 8">PLY_AMNH</strain>
    </source>
</reference>
<feature type="compositionally biased region" description="Basic and acidic residues" evidence="4">
    <location>
        <begin position="616"/>
        <end position="638"/>
    </location>
</feature>
<feature type="compositionally biased region" description="Basic and acidic residues" evidence="4">
    <location>
        <begin position="653"/>
        <end position="664"/>
    </location>
</feature>
<evidence type="ECO:0000256" key="5">
    <source>
        <dbReference type="SAM" id="Phobius"/>
    </source>
</evidence>
<dbReference type="GO" id="GO:0007154">
    <property type="term" value="P:cell communication"/>
    <property type="evidence" value="ECO:0007669"/>
    <property type="project" value="InterPro"/>
</dbReference>
<evidence type="ECO:0000256" key="2">
    <source>
        <dbReference type="ARBA" id="ARBA00022737"/>
    </source>
</evidence>
<sequence length="4907" mass="537145">MATHKAYVPPPKGKRVGFTKRVYKVSEDDKQVEVNITRSKDQLGSAAYVLVETRDGIGEFAALAGQHYGPALKSYISFEEEELVEYVKVGIFKRQEVEPLTEFFIDCRDQDTGDVLDTTKVVICDSHNPVIAAILDVYRNDAYTFCQWLCIFFSIFCPQMQILYANKDKDEYLNALYSFIAFLFFVDIVITTIARKTMYFGTSAMLMDIFALMGTIMLNSWMIKTFLPDEMTGANMWSYAKQIWVWGHIMRTMKMGLLLAKFADLTMILAQKAGKEYKKAMTRIAQTKNGAKVANDEEQADGPTVPEEGEGEEGEGEEKEKDAPPSKAFVATIESLISKVVAISTVVMVCVLVLFSEEEAVSDTSLLLMDKIKQYPEAFEEAKVTYAWPADLPLPSTQPSMEEIVGNTSLVYLMVQGVMEWDYIDNLTVYYQDMPLDTNSRDDASTNYFRNKAGCEDATEDLSSNYEWEWTERIEKLRDPWEMRFSGFKTTSMTCENGTIQMLEREECMTSWKFGILQGVEEMNCESVAVFDMEEAMKEMATSCLWMLICMVFVTFAGLLVIVLDLMTRLLTPLMRTAKLLGTLSTAATAVKANLADKTEKALGLDDPSLETVDEKKKKAVKDKVDAEKDKGTDKEPGKSGGVLASLSFKKKGSQDKAEEDPNGKIKAFSRKKLTKAQAAAEMHRMKEAKRRKQELERIAKNPVLKQKFLEDSDYGPPPEDIVLPGAPLGGHFLVLTLSSGPQARRCSTVKYSRSQFEVIVAKPVDAIVQTIYDMDGILNLNGGNVAHSLLLFKAFLEDLFPSFHSLAVSFDKGEMDRERMSKAMSYHYESTNVGYEDSKLSRKVNQNPNVQTIKALAKLAYPFLEPRVTKSLQYFDERIRTKLDLEVNTVITNGHVERFTCAMLSPLVLKALKTMDYDITEASLKEMTFRMMIWKVGCAVKQKIRRKCLEFGIELPEGALRGNPKVVLKRAENVLVAALVEQIEAVPHMQDLPTLPIMKDKEQCSTLKEVNRLARTGVVMMTATKIRALGLNVNDKVETFHELKLEVLMTLADTHPVAKLVVMTVVAEDQLPVQDKPTNAPEALRSDGTHRRGGGVQGFLSGLSQVSEMANKKLKDLGMNLDVGLVLAPLISIQDGLVPGQPAPSLEKVFKAFQATCSNLALVVGDLELLQQAAIGQLDPKTEISALTYRALGLVPGDFGSALSQVQSMDTEKLAKIADIMKDFDAFFSMLSRVVEKVVEMTEKKIEMSSAVLMDTLKKEGIAMITQLRALQSLGSLPSFTNPLEHINIPGGLADILGDGVNSGEMIQRLQEVWEKGPWNAAVAMLGEKLMKMREDFAGMNMGMSAADRAELKAFKVQVMKFIEDLQKVFWKYFERVKDEALGQVLNSKEALKPLLSSAVAQFSPEKLRSLVEMMVNIVNPEQVSMLLARTAEYLPLDHAKQLLLETVDRIEVEKMREYLVTAVDKIDLNLNLSEQSGSRVRGILASLGAALVSRTNLTPGQVKVILAPVVEKLKEMKGNARIQSSNLVLLTAKENYPEKMDVYGTVKDALEFVDLEMLKQAVKELLEMALDQADNMKKMIGNLIEGRSTDSLKKMLSMLVPALVLGSGTALVGPDAIKKMVSKLITKFDPKALQDLVTSIPDMLTKEKFKEAINMVQGLLLNKLAGSADMMRPILTRVVDTVGPARLRMVGGMMADYLDDSKVSVMISSITESLGVETLKELVLLYMCKLMKAEQAREFFALGVAELASTKMVHIISVLLSKMNLNTAAAGSMMAPCMEAMQDGSKSGTQAVKAMMAALSQRDMKLKQQQIAKALSEVPPEALLLSLNIILDKAMETEEAIRMTLTILTTNLTPLDLHGMLAKVMVSLTSAGENRKSAVQHLLTHLDLKAVRQMILDMPSSLATGRIRELMDKVQEFLVDKVSSALDQVRPMIEEVVNDMSVEKLQAFMQDMLKFINVDKVDEMVNMVLAQLPVARMKDMVIQVTQSLPKEDAKNALRVALEALSEEKRCAALAMIAVKMEASEATILRAVGEGLSMAQQQQVDLILGTLRETELSGMEQALELSAQMKGLDAATLSAIMTGLLSEGLENAKKLKQTMLGLFMSVKVNALPDLLSTILPKLMFAVSPAENMAGDPNLRLTQLGSLLGMLDMTAIKEMLLALPKFIRLERIPEALEAVKKVAVHAGERMAEAALAQIKPLLSESVTKMSTDQLKVMLQELLALVGKGKEEALITALMNRIPLERMKQMVLELQVLLPLERAGPALAGALELLEPERQSSIAAGILSVVPLSLMQLKQALAPLNAMGKADDMTNLFQVLEDVKLGKQMKSERLLEVMRSMKPEAIGVMLQGLVQEALENSAKAKLTFGVLLEAEANTETLKLMLARIIPALALHVNPDITSKGQAMLRLLDADAAKSLLINIPSAIGLTDIKRALVLVKELVEKLAKQAMHTVQSAADLVSPLLRDALSKMDIARLKSLMSSVVTSVDLSKANALVAAAMARLPVDKVKMFLHRLTEKLNLEEVQERLFTATQGLQLEHQVKLLSAVATRCGLESEELKRAVTPALGLLFNAGEAGVAQAEALLAAMQQPQELRFDALRDALTSVDPEVLRIIGQAVFIKVLATRERVEPVLMTMYSAVPAEELRDMLCTLVPVIGLGAAMNAPATKESLQGLVAMLDAEAVKAMLMSLPRYLKLDQVMLVVERVKSFIHEKMQGAIEMLQPMVMEASTKLDADKLKALTKRMVSFMNPEKVVTLAQHIVLHLPKDVKPQQLLKQMLESMPLEDAAMMLSRAVTRVVESRERQAEMMTAVMQKVHLEAAVAHHVMAPVVEALKAQGSPDLAKALQDALLGEAEAAGERAKKGAVLVESMMAVEQDVALEAVAALFKEAITTRDALHLGLQGVFLSTSATEVGDMLKALGSELATNGAVSAVEKLRRAAGLLDAEGMAHLLKELPSMLLLDKVRDIVVHIKEFLQEKVVAGLEVVNPMLSAAISKLDPSRIKVLLFNILSFVDPHKYGMLLGKLVAMMPQDLARDLVGRAMDGLNPLTLQNTMLQSAQVLSLEQQSLAAATLLARVNVDKSLMLTAVAPALERLRAMGDDGRELAESLVGALESAGADTVAHRTEALMSIMAQLDADTMTLILNAVIKQCTGSLLLVKDAMFGLLEAGSDPQLRWLVAVACPSLSLIPKQRIQELAHYMDDQSRAALMGVMADYLHFDRMAEVVSELRSFIEGKIASSVDLLRPMMAAAAAKLDLDGSRQLISELLSFVDRNRASSLLGHMVVTASTEKARIVIKLAVEAVPLEIAREQLTRCLTTVSQEKQAELLTAVLTILSETLNPAALRETLGPVLEAAVEAGGVSMRVKVDFIYDILETGRLPELSAALQELDAEAMKEVVRVVLGDLAQNLAGMNSLMVALFDTAKEGSFRWLLPTLAPVFEGLSLEQLRGMAMQLGPQGVRSTLLAMPGFLDQQRMVEVLAFMKDKVLESVQSATEVLKPLIVKVTKQMNLGKMRNIMGELSMQVAPSKVAPLIGGIYRALDADKREQLVQMVVQKAPLTFKKQFKMFHGLMMQGMAEIDVEGQAAVAAMVLSQVEIGQGELARALEPAVALMKQRGAEGSAKAAVLLNSLVFTEGTDPVAAAKHRFKTIAAALVGLDAEVLGALLDPVMREALSSQEKAAATLRILLDAAHEDSMEWLINSLVPALGLISGEKLQSLVMSLDIGGLRAMATVVPGTLHLHKIMEVMARIQAFIQEQASIRLQVMGNLLQSAVGSASPEQLKAMALGLVEHLDEEKVEEMHTRVVEMLPADQVDALVARSRLVGGSLRDRMRSLLEEMDLGAMTAMLKDVASYLSVDRLFEIMATVQAVMRGRVASSVETLTPLLLSSLPTISTSSLHSLLDQLLERLNPMKLGITLQGLVVLLPKEQAKEMLVHTLEQMPSQEMVKESLSKALLGVNSQQQLSVVGLLVTCMSIDTSTRTMALSPAIDRLSSLGNDGVKCIADLRTTLESTSMKPAEKVKALAESLAMLDEDTVRLVMERLLGYVLATPQRAAQLLHQLFMVAADRDLRWLSAVVSPVLAESKLRGLGQFADVEVVKRVVMKMLPRLHLESVSEVRNIVQDMIVTQANRQLEVLPPLLQSAASSMDLAQLKVLMVGLIGFVPKERVAVLLGNMMATLPAPLAKDLASITLGKLPLEDGVLIQGIKDAAKAEQAQLLALVLTRVKLDASVVKGAVAADLDPSSAPKDAMDAAKAVLALLEAETHSERRQLLEVQFAALQDKTLVHVVHSVMTEALDSPARAQATMFVLLDNAKHEGTKWMLPLLGCALAGFSTDDLKDLVDSMDVPMLSTMASTLQSCLTADAMKLVLEHVQKVFMEQATVSMELLERFLSATCEEVEPAMVNSIVLELVASHLHPEKMGGLLNKIQSQLNIHKFKAAVLQLIEGLPVTESQSALLHMLHQLDSKLLAGVTASIIALRRYEGDLGMDQVDKLLAPAMESSEALAQVVETYSSQASDEMEAALQAAFLELDTDKFLDVARGVFAFSLSSPELVVGQLEECLEKIEPGELPKAMNELGKVLANAEEEAVHALLMSTIGALDMEAIKALALSLPEYLNLDHVVQIMHQVHAFLRQQRSETGSEVAVLQNLLDAMVEKVQLHRLERLLRLMLSHSDPNKVVMLANMVLALVPKDVAKIVVQTMLEAVNAGQLRRALLDGFALRAGWHKDQLTSLIALLMCKVKIDNLGLKKALAPAMEAFLLAEDKAGAQELRSAYEANSQKAIISALESVSEDVISTVAQGVMSEAINGTGRVQATLMVLHEATRDPSMSWMLSGMQAAHALVLPEQLQKALAHVGADTTKELLLRMPEFLSLANIEELIQYIQLCWRGMPDAEAEQFKVRKELATAVAPQPST</sequence>
<gene>
    <name evidence="7" type="ORF">CYMTET_38751</name>
</gene>
<evidence type="ECO:0000313" key="8">
    <source>
        <dbReference type="Proteomes" id="UP001190700"/>
    </source>
</evidence>
<dbReference type="EMBL" id="LGRX02025733">
    <property type="protein sequence ID" value="KAK3251938.1"/>
    <property type="molecule type" value="Genomic_DNA"/>
</dbReference>
<keyword evidence="2" id="KW-0677">Repeat</keyword>
<dbReference type="Proteomes" id="UP001190700">
    <property type="component" value="Unassembled WGS sequence"/>
</dbReference>
<feature type="transmembrane region" description="Helical" evidence="5">
    <location>
        <begin position="145"/>
        <end position="164"/>
    </location>
</feature>
<accession>A0AAE0CBF5</accession>
<evidence type="ECO:0000256" key="4">
    <source>
        <dbReference type="SAM" id="MobiDB-lite"/>
    </source>
</evidence>
<dbReference type="Pfam" id="PF03160">
    <property type="entry name" value="Calx-beta"/>
    <property type="match status" value="1"/>
</dbReference>
<feature type="domain" description="Calx-beta" evidence="6">
    <location>
        <begin position="15"/>
        <end position="124"/>
    </location>
</feature>
<feature type="region of interest" description="Disordered" evidence="4">
    <location>
        <begin position="288"/>
        <end position="326"/>
    </location>
</feature>
<dbReference type="GO" id="GO:0016020">
    <property type="term" value="C:membrane"/>
    <property type="evidence" value="ECO:0007669"/>
    <property type="project" value="InterPro"/>
</dbReference>
<keyword evidence="1" id="KW-0732">Signal</keyword>
<evidence type="ECO:0000313" key="7">
    <source>
        <dbReference type="EMBL" id="KAK3251938.1"/>
    </source>
</evidence>
<proteinExistence type="predicted"/>
<feature type="region of interest" description="Disordered" evidence="4">
    <location>
        <begin position="616"/>
        <end position="665"/>
    </location>
</feature>
<evidence type="ECO:0000259" key="6">
    <source>
        <dbReference type="Pfam" id="PF03160"/>
    </source>
</evidence>
<protein>
    <recommendedName>
        <fullName evidence="6">Calx-beta domain-containing protein</fullName>
    </recommendedName>
</protein>
<feature type="transmembrane region" description="Helical" evidence="5">
    <location>
        <begin position="176"/>
        <end position="194"/>
    </location>
</feature>
<comment type="caution">
    <text evidence="7">The sequence shown here is derived from an EMBL/GenBank/DDBJ whole genome shotgun (WGS) entry which is preliminary data.</text>
</comment>
<feature type="transmembrane region" description="Helical" evidence="5">
    <location>
        <begin position="545"/>
        <end position="567"/>
    </location>
</feature>
<keyword evidence="5" id="KW-1133">Transmembrane helix</keyword>
<feature type="compositionally biased region" description="Acidic residues" evidence="4">
    <location>
        <begin position="307"/>
        <end position="317"/>
    </location>
</feature>
<feature type="transmembrane region" description="Helical" evidence="5">
    <location>
        <begin position="206"/>
        <end position="223"/>
    </location>
</feature>
<evidence type="ECO:0000256" key="1">
    <source>
        <dbReference type="ARBA" id="ARBA00022729"/>
    </source>
</evidence>
<dbReference type="InterPro" id="IPR038081">
    <property type="entry name" value="CalX-like_sf"/>
</dbReference>
<dbReference type="SUPFAM" id="SSF141072">
    <property type="entry name" value="CalX-like"/>
    <property type="match status" value="1"/>
</dbReference>
<keyword evidence="5" id="KW-0812">Transmembrane</keyword>
<dbReference type="Gene3D" id="2.60.40.2030">
    <property type="match status" value="1"/>
</dbReference>
<keyword evidence="3" id="KW-0106">Calcium</keyword>
<name>A0AAE0CBF5_9CHLO</name>
<evidence type="ECO:0000256" key="3">
    <source>
        <dbReference type="ARBA" id="ARBA00022837"/>
    </source>
</evidence>
<dbReference type="InterPro" id="IPR003644">
    <property type="entry name" value="Calx_beta"/>
</dbReference>
<keyword evidence="8" id="KW-1185">Reference proteome</keyword>